<feature type="region of interest" description="Disordered" evidence="2">
    <location>
        <begin position="128"/>
        <end position="188"/>
    </location>
</feature>
<dbReference type="GO" id="GO:0030687">
    <property type="term" value="C:preribosome, large subunit precursor"/>
    <property type="evidence" value="ECO:0007669"/>
    <property type="project" value="TreeGrafter"/>
</dbReference>
<dbReference type="EMBL" id="BABT02000047">
    <property type="protein sequence ID" value="GAA94833.1"/>
    <property type="molecule type" value="Genomic_DNA"/>
</dbReference>
<dbReference type="PANTHER" id="PTHR13245">
    <property type="entry name" value="RRP15-LIKE PROTEIN"/>
    <property type="match status" value="1"/>
</dbReference>
<evidence type="ECO:0000256" key="2">
    <source>
        <dbReference type="SAM" id="MobiDB-lite"/>
    </source>
</evidence>
<feature type="compositionally biased region" description="Basic and acidic residues" evidence="2">
    <location>
        <begin position="149"/>
        <end position="165"/>
    </location>
</feature>
<evidence type="ECO:0000256" key="1">
    <source>
        <dbReference type="ARBA" id="ARBA00007462"/>
    </source>
</evidence>
<dbReference type="Pfam" id="PF07890">
    <property type="entry name" value="Rrp15p"/>
    <property type="match status" value="1"/>
</dbReference>
<evidence type="ECO:0000313" key="4">
    <source>
        <dbReference type="Proteomes" id="UP000009131"/>
    </source>
</evidence>
<comment type="caution">
    <text evidence="3">The sequence shown here is derived from an EMBL/GenBank/DDBJ whole genome shotgun (WGS) entry which is preliminary data.</text>
</comment>
<feature type="compositionally biased region" description="Polar residues" evidence="2">
    <location>
        <begin position="7"/>
        <end position="17"/>
    </location>
</feature>
<reference evidence="3 4" key="2">
    <citation type="journal article" date="2012" name="Open Biol.">
        <title>Characteristics of nucleosomes and linker DNA regions on the genome of the basidiomycete Mixia osmundae revealed by mono- and dinucleosome mapping.</title>
        <authorList>
            <person name="Nishida H."/>
            <person name="Kondo S."/>
            <person name="Matsumoto T."/>
            <person name="Suzuki Y."/>
            <person name="Yoshikawa H."/>
            <person name="Taylor T.D."/>
            <person name="Sugiyama J."/>
        </authorList>
    </citation>
    <scope>NUCLEOTIDE SEQUENCE [LARGE SCALE GENOMIC DNA]</scope>
    <source>
        <strain evidence="4">CBS 9802 / IAM 14324 / JCM 22182 / KY 12970</strain>
    </source>
</reference>
<dbReference type="GO" id="GO:0000470">
    <property type="term" value="P:maturation of LSU-rRNA"/>
    <property type="evidence" value="ECO:0007669"/>
    <property type="project" value="TreeGrafter"/>
</dbReference>
<sequence length="289" mass="31158">MAKKGSVTLSQVVQRPTQPKLHKGKGKAIEVVPQEDAMSNLSEGDSDDLSEDGEHGAAPASDVDDEEEIGKALAKRRAQTQSGSSKKKKRKVLDPEEFGASLQALLSAAPLSSTKSNRVFTSLKPIHESQAETNQARKALKQVQQTRHQVAERGHVSDLIADWRPRPQRPFSQWTKKTEGDLEQEELGVSSAEQEKALRRLAQKGVVRLFNAVRAAQGVDQAHKPKPGLGAPAATPRIAATAATATPAIDTDHRRANLLGSRGREDALANLSKDTFLQLIKSGGANIKV</sequence>
<gene>
    <name evidence="3" type="primary">Mo01487</name>
    <name evidence="3" type="ORF">E5Q_01487</name>
</gene>
<dbReference type="HOGENOM" id="CLU_877536_0_0_1"/>
<evidence type="ECO:0000313" key="3">
    <source>
        <dbReference type="EMBL" id="GAA94833.1"/>
    </source>
</evidence>
<dbReference type="GO" id="GO:0000460">
    <property type="term" value="P:maturation of 5.8S rRNA"/>
    <property type="evidence" value="ECO:0007669"/>
    <property type="project" value="TreeGrafter"/>
</dbReference>
<dbReference type="InterPro" id="IPR012459">
    <property type="entry name" value="Rrp15"/>
</dbReference>
<protein>
    <recommendedName>
        <fullName evidence="5">Rrp15p-domain-containing protein</fullName>
    </recommendedName>
</protein>
<name>G7DW27_MIXOS</name>
<dbReference type="RefSeq" id="XP_014565039.1">
    <property type="nucleotide sequence ID" value="XM_014709553.1"/>
</dbReference>
<comment type="similarity">
    <text evidence="1">Belongs to the RRP15 family.</text>
</comment>
<dbReference type="OMA" id="KTAPVDH"/>
<dbReference type="Proteomes" id="UP000009131">
    <property type="component" value="Unassembled WGS sequence"/>
</dbReference>
<feature type="region of interest" description="Disordered" evidence="2">
    <location>
        <begin position="1"/>
        <end position="94"/>
    </location>
</feature>
<dbReference type="AlphaFoldDB" id="G7DW27"/>
<keyword evidence="4" id="KW-1185">Reference proteome</keyword>
<organism evidence="3 4">
    <name type="scientific">Mixia osmundae (strain CBS 9802 / IAM 14324 / JCM 22182 / KY 12970)</name>
    <dbReference type="NCBI Taxonomy" id="764103"/>
    <lineage>
        <taxon>Eukaryota</taxon>
        <taxon>Fungi</taxon>
        <taxon>Dikarya</taxon>
        <taxon>Basidiomycota</taxon>
        <taxon>Pucciniomycotina</taxon>
        <taxon>Mixiomycetes</taxon>
        <taxon>Mixiales</taxon>
        <taxon>Mixiaceae</taxon>
        <taxon>Mixia</taxon>
    </lineage>
</organism>
<dbReference type="OrthoDB" id="20949at2759"/>
<dbReference type="InParanoid" id="G7DW27"/>
<dbReference type="STRING" id="764103.G7DW27"/>
<reference evidence="3 4" key="1">
    <citation type="journal article" date="2011" name="J. Gen. Appl. Microbiol.">
        <title>Draft genome sequencing of the enigmatic basidiomycete Mixia osmundae.</title>
        <authorList>
            <person name="Nishida H."/>
            <person name="Nagatsuka Y."/>
            <person name="Sugiyama J."/>
        </authorList>
    </citation>
    <scope>NUCLEOTIDE SEQUENCE [LARGE SCALE GENOMIC DNA]</scope>
    <source>
        <strain evidence="4">CBS 9802 / IAM 14324 / JCM 22182 / KY 12970</strain>
    </source>
</reference>
<evidence type="ECO:0008006" key="5">
    <source>
        <dbReference type="Google" id="ProtNLM"/>
    </source>
</evidence>
<dbReference type="eggNOG" id="ENOG502S6W0">
    <property type="taxonomic scope" value="Eukaryota"/>
</dbReference>
<feature type="compositionally biased region" description="Polar residues" evidence="2">
    <location>
        <begin position="131"/>
        <end position="148"/>
    </location>
</feature>
<accession>G7DW27</accession>
<proteinExistence type="inferred from homology"/>
<dbReference type="PANTHER" id="PTHR13245:SF14">
    <property type="entry name" value="RRP15-LIKE PROTEIN"/>
    <property type="match status" value="1"/>
</dbReference>